<accession>A0ABD0QCE0</accession>
<name>A0ABD0QCE0_CIRMR</name>
<feature type="compositionally biased region" description="Basic and acidic residues" evidence="1">
    <location>
        <begin position="12"/>
        <end position="28"/>
    </location>
</feature>
<evidence type="ECO:0000256" key="1">
    <source>
        <dbReference type="SAM" id="MobiDB-lite"/>
    </source>
</evidence>
<dbReference type="EMBL" id="JAMKFB020000009">
    <property type="protein sequence ID" value="KAL0183877.1"/>
    <property type="molecule type" value="Genomic_DNA"/>
</dbReference>
<reference evidence="2 3" key="1">
    <citation type="submission" date="2024-05" db="EMBL/GenBank/DDBJ databases">
        <title>Genome sequencing and assembly of Indian major carp, Cirrhinus mrigala (Hamilton, 1822).</title>
        <authorList>
            <person name="Mohindra V."/>
            <person name="Chowdhury L.M."/>
            <person name="Lal K."/>
            <person name="Jena J.K."/>
        </authorList>
    </citation>
    <scope>NUCLEOTIDE SEQUENCE [LARGE SCALE GENOMIC DNA]</scope>
    <source>
        <strain evidence="2">CM1030</strain>
        <tissue evidence="2">Blood</tissue>
    </source>
</reference>
<feature type="non-terminal residue" evidence="2">
    <location>
        <position position="1"/>
    </location>
</feature>
<comment type="caution">
    <text evidence="2">The sequence shown here is derived from an EMBL/GenBank/DDBJ whole genome shotgun (WGS) entry which is preliminary data.</text>
</comment>
<proteinExistence type="predicted"/>
<dbReference type="AlphaFoldDB" id="A0ABD0QCE0"/>
<gene>
    <name evidence="2" type="ORF">M9458_019573</name>
</gene>
<feature type="region of interest" description="Disordered" evidence="1">
    <location>
        <begin position="12"/>
        <end position="49"/>
    </location>
</feature>
<evidence type="ECO:0000313" key="3">
    <source>
        <dbReference type="Proteomes" id="UP001529510"/>
    </source>
</evidence>
<sequence length="49" mass="5952">LLHRLHVRYGAHRDSHKEERCGRRESARRSVPLYSEHESSQPLQHLLHW</sequence>
<dbReference type="Proteomes" id="UP001529510">
    <property type="component" value="Unassembled WGS sequence"/>
</dbReference>
<evidence type="ECO:0000313" key="2">
    <source>
        <dbReference type="EMBL" id="KAL0183877.1"/>
    </source>
</evidence>
<keyword evidence="3" id="KW-1185">Reference proteome</keyword>
<organism evidence="2 3">
    <name type="scientific">Cirrhinus mrigala</name>
    <name type="common">Mrigala</name>
    <dbReference type="NCBI Taxonomy" id="683832"/>
    <lineage>
        <taxon>Eukaryota</taxon>
        <taxon>Metazoa</taxon>
        <taxon>Chordata</taxon>
        <taxon>Craniata</taxon>
        <taxon>Vertebrata</taxon>
        <taxon>Euteleostomi</taxon>
        <taxon>Actinopterygii</taxon>
        <taxon>Neopterygii</taxon>
        <taxon>Teleostei</taxon>
        <taxon>Ostariophysi</taxon>
        <taxon>Cypriniformes</taxon>
        <taxon>Cyprinidae</taxon>
        <taxon>Labeoninae</taxon>
        <taxon>Labeonini</taxon>
        <taxon>Cirrhinus</taxon>
    </lineage>
</organism>
<protein>
    <submittedName>
        <fullName evidence="2">Uncharacterized protein</fullName>
    </submittedName>
</protein>
<feature type="non-terminal residue" evidence="2">
    <location>
        <position position="49"/>
    </location>
</feature>